<name>A0A2I0SFJ2_9ACTN</name>
<keyword evidence="2" id="KW-1185">Reference proteome</keyword>
<gene>
    <name evidence="1" type="ORF">CW362_33980</name>
</gene>
<dbReference type="OrthoDB" id="5068825at2"/>
<dbReference type="InterPro" id="IPR032582">
    <property type="entry name" value="DUF4916"/>
</dbReference>
<evidence type="ECO:0008006" key="3">
    <source>
        <dbReference type="Google" id="ProtNLM"/>
    </source>
</evidence>
<dbReference type="Proteomes" id="UP000236178">
    <property type="component" value="Unassembled WGS sequence"/>
</dbReference>
<proteinExistence type="predicted"/>
<dbReference type="EMBL" id="PJOS01000102">
    <property type="protein sequence ID" value="PKT68649.1"/>
    <property type="molecule type" value="Genomic_DNA"/>
</dbReference>
<accession>A0A2I0SFJ2</accession>
<dbReference type="InterPro" id="IPR015797">
    <property type="entry name" value="NUDIX_hydrolase-like_dom_sf"/>
</dbReference>
<sequence length="173" mass="18956">MVQEHTNAGDRWIPEEDYQFVCARVPILCVDLLPVIAGTSRFGLIKRDTYDGDRGLNLVGGRVLLDESLVEAVDRHVDATLGSAVSVDTASLAWVGVYQYYRQPRPGELHDPRKNAVSITYAGIIEGEPRAAGEALSFHTFELSSPPAPSTFGFGQGKVAYEALTRWRQLHGA</sequence>
<reference evidence="1 2" key="1">
    <citation type="submission" date="2017-12" db="EMBL/GenBank/DDBJ databases">
        <title>Streptomyces populusis sp. nov., a novel endophytic actinobacterium isolated from stems of Populus adenopoda Maxim.</title>
        <authorList>
            <person name="Wang Z."/>
        </authorList>
    </citation>
    <scope>NUCLEOTIDE SEQUENCE [LARGE SCALE GENOMIC DNA]</scope>
    <source>
        <strain evidence="1 2">A249</strain>
    </source>
</reference>
<dbReference type="Gene3D" id="3.90.79.10">
    <property type="entry name" value="Nucleoside Triphosphate Pyrophosphohydrolase"/>
    <property type="match status" value="1"/>
</dbReference>
<comment type="caution">
    <text evidence="1">The sequence shown here is derived from an EMBL/GenBank/DDBJ whole genome shotgun (WGS) entry which is preliminary data.</text>
</comment>
<evidence type="ECO:0000313" key="1">
    <source>
        <dbReference type="EMBL" id="PKT68649.1"/>
    </source>
</evidence>
<organism evidence="1 2">
    <name type="scientific">Streptomyces populi</name>
    <dbReference type="NCBI Taxonomy" id="2058924"/>
    <lineage>
        <taxon>Bacteria</taxon>
        <taxon>Bacillati</taxon>
        <taxon>Actinomycetota</taxon>
        <taxon>Actinomycetes</taxon>
        <taxon>Kitasatosporales</taxon>
        <taxon>Streptomycetaceae</taxon>
        <taxon>Streptomyces</taxon>
    </lineage>
</organism>
<dbReference type="AlphaFoldDB" id="A0A2I0SFJ2"/>
<dbReference type="SUPFAM" id="SSF55811">
    <property type="entry name" value="Nudix"/>
    <property type="match status" value="1"/>
</dbReference>
<evidence type="ECO:0000313" key="2">
    <source>
        <dbReference type="Proteomes" id="UP000236178"/>
    </source>
</evidence>
<protein>
    <recommendedName>
        <fullName evidence="3">Nudix hydrolase domain-containing protein</fullName>
    </recommendedName>
</protein>
<dbReference type="Pfam" id="PF16262">
    <property type="entry name" value="DUF4916"/>
    <property type="match status" value="1"/>
</dbReference>